<feature type="repeat" description="WD" evidence="5">
    <location>
        <begin position="197"/>
        <end position="232"/>
    </location>
</feature>
<dbReference type="InterPro" id="IPR015943">
    <property type="entry name" value="WD40/YVTN_repeat-like_dom_sf"/>
</dbReference>
<keyword evidence="2" id="KW-0268">Exocytosis</keyword>
<dbReference type="InterPro" id="IPR013577">
    <property type="entry name" value="LLGL2"/>
</dbReference>
<comment type="similarity">
    <text evidence="1">Belongs to the WD repeat L(2)GL family.</text>
</comment>
<dbReference type="Gene3D" id="2.130.10.10">
    <property type="entry name" value="YVTN repeat-like/Quinoprotein amine dehydrogenase"/>
    <property type="match status" value="2"/>
</dbReference>
<dbReference type="GO" id="GO:0005096">
    <property type="term" value="F:GTPase activator activity"/>
    <property type="evidence" value="ECO:0007669"/>
    <property type="project" value="TreeGrafter"/>
</dbReference>
<feature type="compositionally biased region" description="Basic and acidic residues" evidence="6">
    <location>
        <begin position="830"/>
        <end position="846"/>
    </location>
</feature>
<dbReference type="GO" id="GO:0006887">
    <property type="term" value="P:exocytosis"/>
    <property type="evidence" value="ECO:0007669"/>
    <property type="project" value="UniProtKB-KW"/>
</dbReference>
<dbReference type="PROSITE" id="PS50294">
    <property type="entry name" value="WD_REPEATS_REGION"/>
    <property type="match status" value="1"/>
</dbReference>
<evidence type="ECO:0000256" key="1">
    <source>
        <dbReference type="ARBA" id="ARBA00008070"/>
    </source>
</evidence>
<dbReference type="GO" id="GO:0019905">
    <property type="term" value="F:syntaxin binding"/>
    <property type="evidence" value="ECO:0007669"/>
    <property type="project" value="TreeGrafter"/>
</dbReference>
<dbReference type="Proteomes" id="UP000694567">
    <property type="component" value="Unplaced"/>
</dbReference>
<name>A0A8C0IHL8_BUBBB</name>
<dbReference type="AlphaFoldDB" id="A0A8C0IHL8"/>
<evidence type="ECO:0000313" key="8">
    <source>
        <dbReference type="Ensembl" id="ENSBOBP00000020647.1"/>
    </source>
</evidence>
<dbReference type="PANTHER" id="PTHR10241:SF22">
    <property type="entry name" value="SYNTAXIN-BINDING PROTEIN 5"/>
    <property type="match status" value="1"/>
</dbReference>
<evidence type="ECO:0000259" key="7">
    <source>
        <dbReference type="Pfam" id="PF08366"/>
    </source>
</evidence>
<dbReference type="FunFam" id="2.130.10.10:FF:000521">
    <property type="entry name" value="syntaxin-binding protein 5-like isoform X1"/>
    <property type="match status" value="1"/>
</dbReference>
<sequence length="948" mass="105587">GCFFSLGEAEGERLTVRHGFPYQPSALAFDPVQKILAIGTQTGALRLFGRPGVECYCQHDSGAAVIQLQFLINEGALVSALADDTLHLWNLRQKRPAILHSLKFNRERITFCHLPFQSKWLYVGTERGNIHIVNVESFTLSGYVIMWNKAIELSSKSHPGPIVHISDNPMDEGKLLIGFESGTVVLWDLKSKKADYRYTHDEAIHSVAWHHEGKQFICSHSDGTLTIWNVKSPTKPFQTITPHGKQLKDGKKPEPCKPILKVEYKTTRAGEPFIILSGGLSYDTVGRRPCLTVMHGKSTAVLEMDYSIVDFLTLCETPYPNDFQEPYAVVVLLEKDLVLIDLAQNGYPIFENPYPLTIHESPVTCCEYFADCPVDLIPALYSVGARQKRQGYSKKEWPISGGNWGLITQSYPEIIITGSKLIFISSGLFLVTLQVLYKLKTAKVFEKSRNKDDRPNTDIVDEDPYAIQIISWCPESRMLCIAGVSAHVIIYRFSKQEVTTEVIPMLEVRLLYEINDVESPDGDQVPPLPTPGTGSNPQSIVPQSHPSTSSSSSDGLRDNVPCLKVKNSPLKQSPGYQIELVIQLVWVSGEPPQQITSLAVNSAYGLVVFGNCNGIAMVDYLQKTVLLNLGTIELYGSNDPYRREPRSPRKTRQPSGGMLTVASCMCGLSNLYSESVKKLRTSYISKSSHVSIHFMLKNKKENLYSVNPCILPFFLINTDLFSDVKDNSFSRSRSSSVTSIDKETREAISALHFCETFTRKSDTSPSPCLWVGTTLGTVLVIVLNLPPGGEQRLLQPVIVSPSGTILRLKGAILRMAFLDTTGSLVPPAHEPWREHNVAEDKDEKDKSKKRRPVSVSPSSSQEISENQYAVICSEKQAKVISLPSQNCIYKQNITETSFVLRGDIVSLNNSICLACFCANGHIMTFSIYSKPLYEMLLTLQDKHCFFPN</sequence>
<dbReference type="SUPFAM" id="SSF50978">
    <property type="entry name" value="WD40 repeat-like"/>
    <property type="match status" value="2"/>
</dbReference>
<reference evidence="8" key="1">
    <citation type="submission" date="2025-08" db="UniProtKB">
        <authorList>
            <consortium name="Ensembl"/>
        </authorList>
    </citation>
    <scope>IDENTIFICATION</scope>
</reference>
<dbReference type="Ensembl" id="ENSBOBT00000021124.1">
    <property type="protein sequence ID" value="ENSBOBP00000020647.1"/>
    <property type="gene ID" value="ENSBOBG00000010630.1"/>
</dbReference>
<organism evidence="8 9">
    <name type="scientific">Bubo bubo</name>
    <name type="common">Eurasian eagle-owl</name>
    <name type="synonym">Strix bubo</name>
    <dbReference type="NCBI Taxonomy" id="30461"/>
    <lineage>
        <taxon>Eukaryota</taxon>
        <taxon>Metazoa</taxon>
        <taxon>Chordata</taxon>
        <taxon>Craniata</taxon>
        <taxon>Vertebrata</taxon>
        <taxon>Euteleostomi</taxon>
        <taxon>Archelosauria</taxon>
        <taxon>Archosauria</taxon>
        <taxon>Dinosauria</taxon>
        <taxon>Saurischia</taxon>
        <taxon>Theropoda</taxon>
        <taxon>Coelurosauria</taxon>
        <taxon>Aves</taxon>
        <taxon>Neognathae</taxon>
        <taxon>Neoaves</taxon>
        <taxon>Telluraves</taxon>
        <taxon>Strigiformes</taxon>
        <taxon>Strigidae</taxon>
        <taxon>Bubo</taxon>
    </lineage>
</organism>
<dbReference type="Pfam" id="PF00400">
    <property type="entry name" value="WD40"/>
    <property type="match status" value="1"/>
</dbReference>
<feature type="compositionally biased region" description="Polar residues" evidence="6">
    <location>
        <begin position="532"/>
        <end position="542"/>
    </location>
</feature>
<dbReference type="GO" id="GO:0005886">
    <property type="term" value="C:plasma membrane"/>
    <property type="evidence" value="ECO:0007669"/>
    <property type="project" value="TreeGrafter"/>
</dbReference>
<dbReference type="GO" id="GO:0031201">
    <property type="term" value="C:SNARE complex"/>
    <property type="evidence" value="ECO:0007669"/>
    <property type="project" value="TreeGrafter"/>
</dbReference>
<feature type="region of interest" description="Disordered" evidence="6">
    <location>
        <begin position="519"/>
        <end position="558"/>
    </location>
</feature>
<dbReference type="PANTHER" id="PTHR10241">
    <property type="entry name" value="LETHAL 2 GIANT LARVAE PROTEIN"/>
    <property type="match status" value="1"/>
</dbReference>
<proteinExistence type="inferred from homology"/>
<evidence type="ECO:0000256" key="6">
    <source>
        <dbReference type="SAM" id="MobiDB-lite"/>
    </source>
</evidence>
<feature type="compositionally biased region" description="Low complexity" evidence="6">
    <location>
        <begin position="544"/>
        <end position="553"/>
    </location>
</feature>
<feature type="domain" description="Lethal giant larvae homologue 2" evidence="7">
    <location>
        <begin position="241"/>
        <end position="348"/>
    </location>
</feature>
<evidence type="ECO:0000256" key="5">
    <source>
        <dbReference type="PROSITE-ProRule" id="PRU00221"/>
    </source>
</evidence>
<keyword evidence="4" id="KW-0677">Repeat</keyword>
<dbReference type="InterPro" id="IPR000664">
    <property type="entry name" value="Lethal2_giant"/>
</dbReference>
<dbReference type="InterPro" id="IPR001680">
    <property type="entry name" value="WD40_rpt"/>
</dbReference>
<dbReference type="Pfam" id="PF08366">
    <property type="entry name" value="LLGL"/>
    <property type="match status" value="1"/>
</dbReference>
<evidence type="ECO:0000256" key="4">
    <source>
        <dbReference type="ARBA" id="ARBA00022737"/>
    </source>
</evidence>
<keyword evidence="3 5" id="KW-0853">WD repeat</keyword>
<keyword evidence="9" id="KW-1185">Reference proteome</keyword>
<evidence type="ECO:0000256" key="2">
    <source>
        <dbReference type="ARBA" id="ARBA00022483"/>
    </source>
</evidence>
<protein>
    <submittedName>
        <fullName evidence="8">Syntaxin binding protein 5</fullName>
    </submittedName>
</protein>
<dbReference type="PRINTS" id="PR00962">
    <property type="entry name" value="LETHAL2GIANT"/>
</dbReference>
<reference evidence="8" key="2">
    <citation type="submission" date="2025-09" db="UniProtKB">
        <authorList>
            <consortium name="Ensembl"/>
        </authorList>
    </citation>
    <scope>IDENTIFICATION</scope>
</reference>
<dbReference type="InterPro" id="IPR036322">
    <property type="entry name" value="WD40_repeat_dom_sf"/>
</dbReference>
<dbReference type="GO" id="GO:0006893">
    <property type="term" value="P:Golgi to plasma membrane transport"/>
    <property type="evidence" value="ECO:0007669"/>
    <property type="project" value="TreeGrafter"/>
</dbReference>
<accession>A0A8C0IHL8</accession>
<dbReference type="PROSITE" id="PS50082">
    <property type="entry name" value="WD_REPEATS_2"/>
    <property type="match status" value="1"/>
</dbReference>
<evidence type="ECO:0000313" key="9">
    <source>
        <dbReference type="Proteomes" id="UP000694567"/>
    </source>
</evidence>
<evidence type="ECO:0000256" key="3">
    <source>
        <dbReference type="ARBA" id="ARBA00022574"/>
    </source>
</evidence>
<feature type="region of interest" description="Disordered" evidence="6">
    <location>
        <begin position="828"/>
        <end position="861"/>
    </location>
</feature>
<dbReference type="GO" id="GO:0045159">
    <property type="term" value="F:myosin II binding"/>
    <property type="evidence" value="ECO:0007669"/>
    <property type="project" value="TreeGrafter"/>
</dbReference>
<dbReference type="SMART" id="SM00320">
    <property type="entry name" value="WD40"/>
    <property type="match status" value="6"/>
</dbReference>